<protein>
    <submittedName>
        <fullName evidence="2">Unannotated protein</fullName>
    </submittedName>
</protein>
<dbReference type="CDD" id="cd03801">
    <property type="entry name" value="GT4_PimA-like"/>
    <property type="match status" value="1"/>
</dbReference>
<gene>
    <name evidence="2" type="ORF">UFOPK1493_01300</name>
</gene>
<dbReference type="Gene3D" id="3.40.50.2000">
    <property type="entry name" value="Glycogen Phosphorylase B"/>
    <property type="match status" value="2"/>
</dbReference>
<organism evidence="2">
    <name type="scientific">freshwater metagenome</name>
    <dbReference type="NCBI Taxonomy" id="449393"/>
    <lineage>
        <taxon>unclassified sequences</taxon>
        <taxon>metagenomes</taxon>
        <taxon>ecological metagenomes</taxon>
    </lineage>
</organism>
<dbReference type="Pfam" id="PF00534">
    <property type="entry name" value="Glycos_transf_1"/>
    <property type="match status" value="1"/>
</dbReference>
<dbReference type="EMBL" id="CAEZSR010000037">
    <property type="protein sequence ID" value="CAB4554237.1"/>
    <property type="molecule type" value="Genomic_DNA"/>
</dbReference>
<dbReference type="InterPro" id="IPR001296">
    <property type="entry name" value="Glyco_trans_1"/>
</dbReference>
<dbReference type="AlphaFoldDB" id="A0A6J6CSH9"/>
<evidence type="ECO:0000313" key="2">
    <source>
        <dbReference type="EMBL" id="CAB4554237.1"/>
    </source>
</evidence>
<accession>A0A6J6CSH9</accession>
<sequence length="426" mass="46470">MPEDRSAAATRDRLRVAYVSSDYPTISHTFIQTEILGLAAHGVDVEPFALNPSPEAVQLTDVDRAEAARTWYVKSTPKGRILRTVLRAALTRPVALGRTYLRLNGRDVVSLPRLAKRTFQFVEGILVADECRRRGISHLHAHMGGAPATVTWYAAEIGSVMTGRRWTWSLTVHGWSEFVDETEHRLREKLVAASRVIAISDFTRSQLMRIAPTDAWDRIVTVRCGVDLQRFAPRSDAAMAAASAARTIVVTARLAPEKGHSVLLDAVALLRDRGVDCRVRLVGSGPMRDELRRTVDRLRLGDRVEFTGALPPEQVAAELRGAGVFCLPTFAEGLPIVLMEAAAIGVPLVTTYIAGIPELVDHDSGHLVPAGRADLLADALAEALDDGPARTERLRVAAARVTERHDARRNLALLADELRVAHGGAT</sequence>
<evidence type="ECO:0000259" key="1">
    <source>
        <dbReference type="Pfam" id="PF00534"/>
    </source>
</evidence>
<dbReference type="GO" id="GO:0016757">
    <property type="term" value="F:glycosyltransferase activity"/>
    <property type="evidence" value="ECO:0007669"/>
    <property type="project" value="InterPro"/>
</dbReference>
<feature type="domain" description="Glycosyl transferase family 1" evidence="1">
    <location>
        <begin position="245"/>
        <end position="391"/>
    </location>
</feature>
<dbReference type="PANTHER" id="PTHR45947">
    <property type="entry name" value="SULFOQUINOVOSYL TRANSFERASE SQD2"/>
    <property type="match status" value="1"/>
</dbReference>
<reference evidence="2" key="1">
    <citation type="submission" date="2020-05" db="EMBL/GenBank/DDBJ databases">
        <authorList>
            <person name="Chiriac C."/>
            <person name="Salcher M."/>
            <person name="Ghai R."/>
            <person name="Kavagutti S V."/>
        </authorList>
    </citation>
    <scope>NUCLEOTIDE SEQUENCE</scope>
</reference>
<dbReference type="InterPro" id="IPR050194">
    <property type="entry name" value="Glycosyltransferase_grp1"/>
</dbReference>
<dbReference type="PANTHER" id="PTHR45947:SF15">
    <property type="entry name" value="TEICHURONIC ACID BIOSYNTHESIS GLYCOSYLTRANSFERASE TUAC-RELATED"/>
    <property type="match status" value="1"/>
</dbReference>
<proteinExistence type="predicted"/>
<name>A0A6J6CSH9_9ZZZZ</name>
<dbReference type="SUPFAM" id="SSF53756">
    <property type="entry name" value="UDP-Glycosyltransferase/glycogen phosphorylase"/>
    <property type="match status" value="1"/>
</dbReference>